<sequence length="145" mass="16059">MDAQISRKQLKTEVKETLRGHWGKAILLNLIPIIISIFMTVAAGIVSFAIQMAVKSTSFESAFDASSRYSGGGHSAGSFAFNIVASFIYVAISYTFVDWLRSNDAPESAFKKAFQTFSRKYFTSTLAISLLTYIFTARFIIKLAN</sequence>
<gene>
    <name evidence="2" type="ORF">C5L31_000605</name>
</gene>
<evidence type="ECO:0000313" key="2">
    <source>
        <dbReference type="EMBL" id="TDG79998.1"/>
    </source>
</evidence>
<protein>
    <submittedName>
        <fullName evidence="2">Uncharacterized protein</fullName>
    </submittedName>
</protein>
<keyword evidence="1" id="KW-0472">Membrane</keyword>
<keyword evidence="1" id="KW-0812">Transmembrane</keyword>
<feature type="transmembrane region" description="Helical" evidence="1">
    <location>
        <begin position="25"/>
        <end position="50"/>
    </location>
</feature>
<dbReference type="Pfam" id="PF06161">
    <property type="entry name" value="DUF975"/>
    <property type="match status" value="1"/>
</dbReference>
<dbReference type="Proteomes" id="UP000294854">
    <property type="component" value="Unassembled WGS sequence"/>
</dbReference>
<dbReference type="EMBL" id="PUFO01000014">
    <property type="protein sequence ID" value="TDG79998.1"/>
    <property type="molecule type" value="Genomic_DNA"/>
</dbReference>
<comment type="caution">
    <text evidence="2">The sequence shown here is derived from an EMBL/GenBank/DDBJ whole genome shotgun (WGS) entry which is preliminary data.</text>
</comment>
<keyword evidence="1" id="KW-1133">Transmembrane helix</keyword>
<organism evidence="2 3">
    <name type="scientific">Secundilactobacillus malefermentans</name>
    <dbReference type="NCBI Taxonomy" id="176292"/>
    <lineage>
        <taxon>Bacteria</taxon>
        <taxon>Bacillati</taxon>
        <taxon>Bacillota</taxon>
        <taxon>Bacilli</taxon>
        <taxon>Lactobacillales</taxon>
        <taxon>Lactobacillaceae</taxon>
        <taxon>Secundilactobacillus</taxon>
    </lineage>
</organism>
<keyword evidence="3" id="KW-1185">Reference proteome</keyword>
<accession>A0A4V3A4A4</accession>
<evidence type="ECO:0000313" key="3">
    <source>
        <dbReference type="Proteomes" id="UP000294854"/>
    </source>
</evidence>
<dbReference type="RefSeq" id="WP_170171905.1">
    <property type="nucleotide sequence ID" value="NZ_PUFO01000014.1"/>
</dbReference>
<evidence type="ECO:0000256" key="1">
    <source>
        <dbReference type="SAM" id="Phobius"/>
    </source>
</evidence>
<feature type="transmembrane region" description="Helical" evidence="1">
    <location>
        <begin position="79"/>
        <end position="100"/>
    </location>
</feature>
<feature type="transmembrane region" description="Helical" evidence="1">
    <location>
        <begin position="121"/>
        <end position="141"/>
    </location>
</feature>
<name>A0A4V3A4A4_9LACO</name>
<reference evidence="2 3" key="1">
    <citation type="journal article" date="2019" name="Appl. Microbiol. Biotechnol.">
        <title>Uncovering carbohydrate metabolism through a genotype-phenotype association study of 56 lactic acid bacteria genomes.</title>
        <authorList>
            <person name="Buron-Moles G."/>
            <person name="Chailyan A."/>
            <person name="Dolejs I."/>
            <person name="Forster J."/>
            <person name="Miks M.H."/>
        </authorList>
    </citation>
    <scope>NUCLEOTIDE SEQUENCE [LARGE SCALE GENOMIC DNA]</scope>
    <source>
        <strain evidence="2 3">ATCC 49373</strain>
    </source>
</reference>
<dbReference type="InterPro" id="IPR010380">
    <property type="entry name" value="DUF975"/>
</dbReference>
<dbReference type="AlphaFoldDB" id="A0A4V3A4A4"/>
<proteinExistence type="predicted"/>